<feature type="domain" description="O-methyltransferase C-terminal" evidence="5">
    <location>
        <begin position="242"/>
        <end position="382"/>
    </location>
</feature>
<evidence type="ECO:0000256" key="2">
    <source>
        <dbReference type="ARBA" id="ARBA00022679"/>
    </source>
</evidence>
<dbReference type="AlphaFoldDB" id="A0AAD9SEQ9"/>
<dbReference type="InterPro" id="IPR016461">
    <property type="entry name" value="COMT-like"/>
</dbReference>
<proteinExistence type="predicted"/>
<dbReference type="Pfam" id="PF00891">
    <property type="entry name" value="Methyltransf_2"/>
    <property type="match status" value="1"/>
</dbReference>
<feature type="region of interest" description="Disordered" evidence="4">
    <location>
        <begin position="1"/>
        <end position="22"/>
    </location>
</feature>
<evidence type="ECO:0000313" key="7">
    <source>
        <dbReference type="Proteomes" id="UP001265746"/>
    </source>
</evidence>
<evidence type="ECO:0000313" key="6">
    <source>
        <dbReference type="EMBL" id="KAK2606796.1"/>
    </source>
</evidence>
<dbReference type="SUPFAM" id="SSF53335">
    <property type="entry name" value="S-adenosyl-L-methionine-dependent methyltransferases"/>
    <property type="match status" value="1"/>
</dbReference>
<comment type="caution">
    <text evidence="6">The sequence shown here is derived from an EMBL/GenBank/DDBJ whole genome shotgun (WGS) entry which is preliminary data.</text>
</comment>
<gene>
    <name evidence="6" type="ORF">N8I77_005522</name>
</gene>
<evidence type="ECO:0000259" key="5">
    <source>
        <dbReference type="Pfam" id="PF00891"/>
    </source>
</evidence>
<protein>
    <recommendedName>
        <fullName evidence="5">O-methyltransferase C-terminal domain-containing protein</fullName>
    </recommendedName>
</protein>
<organism evidence="6 7">
    <name type="scientific">Phomopsis amygdali</name>
    <name type="common">Fusicoccum amygdali</name>
    <dbReference type="NCBI Taxonomy" id="1214568"/>
    <lineage>
        <taxon>Eukaryota</taxon>
        <taxon>Fungi</taxon>
        <taxon>Dikarya</taxon>
        <taxon>Ascomycota</taxon>
        <taxon>Pezizomycotina</taxon>
        <taxon>Sordariomycetes</taxon>
        <taxon>Sordariomycetidae</taxon>
        <taxon>Diaporthales</taxon>
        <taxon>Diaporthaceae</taxon>
        <taxon>Diaporthe</taxon>
    </lineage>
</organism>
<dbReference type="PANTHER" id="PTHR43712">
    <property type="entry name" value="PUTATIVE (AFU_ORTHOLOGUE AFUA_4G14580)-RELATED"/>
    <property type="match status" value="1"/>
</dbReference>
<dbReference type="Gene3D" id="3.40.50.150">
    <property type="entry name" value="Vaccinia Virus protein VP39"/>
    <property type="match status" value="1"/>
</dbReference>
<dbReference type="InterPro" id="IPR001077">
    <property type="entry name" value="COMT_C"/>
</dbReference>
<keyword evidence="3" id="KW-0949">S-adenosyl-L-methionine</keyword>
<dbReference type="PANTHER" id="PTHR43712:SF1">
    <property type="entry name" value="HYPOTHETICAL O-METHYLTRANSFERASE (EUROFUNG)-RELATED"/>
    <property type="match status" value="1"/>
</dbReference>
<dbReference type="EMBL" id="JAUJFL010000003">
    <property type="protein sequence ID" value="KAK2606796.1"/>
    <property type="molecule type" value="Genomic_DNA"/>
</dbReference>
<keyword evidence="1" id="KW-0489">Methyltransferase</keyword>
<sequence>MKCEDDQHPRPPQRPLRLNASQAPKEEIQSLVGRINAAAKALDTPETDLASNARQNLLLEAKILVASLEDPDAEVWPRAFQVNVALSVDIAGSLGVWDKLRDEEFITLSDAAKWSDATVLVRVLRQLTAAGLLSDFKNLNEPAYALTSLGKPYLDWNHRSFNRFILREVLPTIRDSVEQKCFQTPSFDSVPHNKWLNLAKDPNRAANMARGMRSLSAGGLAVTAYPFGDELAKLNIKDDDIAIVDVAGGQGHIMSDIRKRYPGMKGSIVVQDLQSVIESDPGGKAEGVRFMAHDFFQPQPITTAHVYYLRHIVHDWDDDSMTLILKELVPILKARPLTKLLLADLVLPATDVSMQEAVRDFTMFRIGGLERTEDQWRKLLARSELEIKKIWRGTEPEACVECALIVADEHDQNDSATGSPSSEVTGV</sequence>
<keyword evidence="7" id="KW-1185">Reference proteome</keyword>
<evidence type="ECO:0000256" key="4">
    <source>
        <dbReference type="SAM" id="MobiDB-lite"/>
    </source>
</evidence>
<dbReference type="PROSITE" id="PS51683">
    <property type="entry name" value="SAM_OMT_II"/>
    <property type="match status" value="1"/>
</dbReference>
<dbReference type="GO" id="GO:0032259">
    <property type="term" value="P:methylation"/>
    <property type="evidence" value="ECO:0007669"/>
    <property type="project" value="UniProtKB-KW"/>
</dbReference>
<name>A0AAD9SEQ9_PHOAM</name>
<reference evidence="6" key="1">
    <citation type="submission" date="2023-06" db="EMBL/GenBank/DDBJ databases">
        <authorList>
            <person name="Noh H."/>
        </authorList>
    </citation>
    <scope>NUCLEOTIDE SEQUENCE</scope>
    <source>
        <strain evidence="6">DUCC20226</strain>
    </source>
</reference>
<accession>A0AAD9SEQ9</accession>
<dbReference type="InterPro" id="IPR029063">
    <property type="entry name" value="SAM-dependent_MTases_sf"/>
</dbReference>
<evidence type="ECO:0000256" key="3">
    <source>
        <dbReference type="ARBA" id="ARBA00022691"/>
    </source>
</evidence>
<keyword evidence="2" id="KW-0808">Transferase</keyword>
<evidence type="ECO:0000256" key="1">
    <source>
        <dbReference type="ARBA" id="ARBA00022603"/>
    </source>
</evidence>
<dbReference type="GO" id="GO:0008171">
    <property type="term" value="F:O-methyltransferase activity"/>
    <property type="evidence" value="ECO:0007669"/>
    <property type="project" value="InterPro"/>
</dbReference>
<dbReference type="Proteomes" id="UP001265746">
    <property type="component" value="Unassembled WGS sequence"/>
</dbReference>